<name>A0A1A0N119_MYCMU</name>
<proteinExistence type="predicted"/>
<protein>
    <submittedName>
        <fullName evidence="1">Uncharacterized protein</fullName>
    </submittedName>
</protein>
<evidence type="ECO:0000313" key="2">
    <source>
        <dbReference type="Proteomes" id="UP000093962"/>
    </source>
</evidence>
<sequence length="342" mass="37954">MTNFPEPADDLEPQLEPVAARLLDAQVAFAMQQLRGENYHSLVLDEIEHALLEASEITLSDAVTPTMIKNVAAKYAVQVPVEGGIAELVSEVAVRIFQLTASSDTNFGDVIDARRFSELSAMVVEMGVTQRVLERILSSEAFAEFCVTLVQHSLAESVTQGGKSLTRGRLGRVFGGLGARMPQSSVERFELRAEGLARRGARFLLAHTHADEDVLAEAVNELWRRNLDSPLSSALTAISAADVEDAVVPIYEFWRTFRDTDYFRSLLDEGIDHVFEKYGEVSLYDLLLDLGVGREDMIEEALRFGPPVIALLDERGYLESVLRRRLIPFYTSDQFREALAGS</sequence>
<dbReference type="AlphaFoldDB" id="A0A1A0N119"/>
<organism evidence="1 2">
    <name type="scientific">Mycolicibacterium mucogenicum</name>
    <name type="common">Mycobacterium mucogenicum</name>
    <dbReference type="NCBI Taxonomy" id="56689"/>
    <lineage>
        <taxon>Bacteria</taxon>
        <taxon>Bacillati</taxon>
        <taxon>Actinomycetota</taxon>
        <taxon>Actinomycetes</taxon>
        <taxon>Mycobacteriales</taxon>
        <taxon>Mycobacteriaceae</taxon>
        <taxon>Mycolicibacterium</taxon>
    </lineage>
</organism>
<dbReference type="Proteomes" id="UP000093962">
    <property type="component" value="Unassembled WGS sequence"/>
</dbReference>
<dbReference type="OrthoDB" id="3759563at2"/>
<gene>
    <name evidence="1" type="ORF">A5642_01030</name>
</gene>
<dbReference type="RefSeq" id="WP_064857813.1">
    <property type="nucleotide sequence ID" value="NZ_LZSF01000046.1"/>
</dbReference>
<reference evidence="1 2" key="1">
    <citation type="submission" date="2016-06" db="EMBL/GenBank/DDBJ databases">
        <authorList>
            <person name="Kjaerup R.B."/>
            <person name="Dalgaard T.S."/>
            <person name="Juul-Madsen H.R."/>
        </authorList>
    </citation>
    <scope>NUCLEOTIDE SEQUENCE [LARGE SCALE GENOMIC DNA]</scope>
    <source>
        <strain evidence="1 2">1199456.5</strain>
    </source>
</reference>
<comment type="caution">
    <text evidence="1">The sequence shown here is derived from an EMBL/GenBank/DDBJ whole genome shotgun (WGS) entry which is preliminary data.</text>
</comment>
<dbReference type="EMBL" id="LZSF01000046">
    <property type="protein sequence ID" value="OBA90738.1"/>
    <property type="molecule type" value="Genomic_DNA"/>
</dbReference>
<accession>A0A1A0N119</accession>
<evidence type="ECO:0000313" key="1">
    <source>
        <dbReference type="EMBL" id="OBA90738.1"/>
    </source>
</evidence>